<dbReference type="Gene3D" id="2.130.10.10">
    <property type="entry name" value="YVTN repeat-like/Quinoprotein amine dehydrogenase"/>
    <property type="match status" value="4"/>
</dbReference>
<dbReference type="PROSITE" id="PS00018">
    <property type="entry name" value="EF_HAND_1"/>
    <property type="match status" value="1"/>
</dbReference>
<feature type="repeat" description="WD" evidence="3">
    <location>
        <begin position="135"/>
        <end position="176"/>
    </location>
</feature>
<name>A0A1M6NT50_REIAG</name>
<evidence type="ECO:0000256" key="4">
    <source>
        <dbReference type="SAM" id="SignalP"/>
    </source>
</evidence>
<dbReference type="EMBL" id="FRAA01000002">
    <property type="protein sequence ID" value="SHJ98824.1"/>
    <property type="molecule type" value="Genomic_DNA"/>
</dbReference>
<accession>A0A1M6NT50</accession>
<dbReference type="GO" id="GO:0004197">
    <property type="term" value="F:cysteine-type endopeptidase activity"/>
    <property type="evidence" value="ECO:0007669"/>
    <property type="project" value="InterPro"/>
</dbReference>
<dbReference type="SMART" id="SM00320">
    <property type="entry name" value="WD40"/>
    <property type="match status" value="9"/>
</dbReference>
<dbReference type="Pfam" id="PF00656">
    <property type="entry name" value="Peptidase_C14"/>
    <property type="match status" value="1"/>
</dbReference>
<dbReference type="InterPro" id="IPR029030">
    <property type="entry name" value="Caspase-like_dom_sf"/>
</dbReference>
<dbReference type="STRING" id="156994.SAMN04488028_102394"/>
<reference evidence="7" key="1">
    <citation type="submission" date="2016-11" db="EMBL/GenBank/DDBJ databases">
        <authorList>
            <person name="Varghese N."/>
            <person name="Submissions S."/>
        </authorList>
    </citation>
    <scope>NUCLEOTIDE SEQUENCE [LARGE SCALE GENOMIC DNA]</scope>
    <source>
        <strain evidence="7">DSM 26134</strain>
    </source>
</reference>
<feature type="signal peptide" evidence="4">
    <location>
        <begin position="1"/>
        <end position="24"/>
    </location>
</feature>
<evidence type="ECO:0000256" key="3">
    <source>
        <dbReference type="PROSITE-ProRule" id="PRU00221"/>
    </source>
</evidence>
<dbReference type="PANTHER" id="PTHR19879:SF9">
    <property type="entry name" value="TRANSCRIPTION INITIATION FACTOR TFIID SUBUNIT 5"/>
    <property type="match status" value="1"/>
</dbReference>
<feature type="chain" id="PRO_5009919852" evidence="4">
    <location>
        <begin position="25"/>
        <end position="1029"/>
    </location>
</feature>
<dbReference type="PROSITE" id="PS00678">
    <property type="entry name" value="WD_REPEATS_1"/>
    <property type="match status" value="2"/>
</dbReference>
<dbReference type="InterPro" id="IPR015943">
    <property type="entry name" value="WD40/YVTN_repeat-like_dom_sf"/>
</dbReference>
<dbReference type="PANTHER" id="PTHR19879">
    <property type="entry name" value="TRANSCRIPTION INITIATION FACTOR TFIID"/>
    <property type="match status" value="1"/>
</dbReference>
<keyword evidence="2" id="KW-0677">Repeat</keyword>
<dbReference type="GO" id="GO:0006508">
    <property type="term" value="P:proteolysis"/>
    <property type="evidence" value="ECO:0007669"/>
    <property type="project" value="InterPro"/>
</dbReference>
<keyword evidence="4" id="KW-0732">Signal</keyword>
<dbReference type="Proteomes" id="UP000184474">
    <property type="component" value="Unassembled WGS sequence"/>
</dbReference>
<dbReference type="InterPro" id="IPR001680">
    <property type="entry name" value="WD40_rpt"/>
</dbReference>
<dbReference type="SUPFAM" id="SSF50978">
    <property type="entry name" value="WD40 repeat-like"/>
    <property type="match status" value="2"/>
</dbReference>
<dbReference type="InterPro" id="IPR011600">
    <property type="entry name" value="Pept_C14_caspase"/>
</dbReference>
<dbReference type="InterPro" id="IPR020472">
    <property type="entry name" value="WD40_PAC1"/>
</dbReference>
<evidence type="ECO:0000313" key="7">
    <source>
        <dbReference type="Proteomes" id="UP000184474"/>
    </source>
</evidence>
<dbReference type="PRINTS" id="PR00320">
    <property type="entry name" value="GPROTEINBRPT"/>
</dbReference>
<dbReference type="Gene3D" id="3.40.50.1460">
    <property type="match status" value="1"/>
</dbReference>
<dbReference type="PROSITE" id="PS50082">
    <property type="entry name" value="WD_REPEATS_2"/>
    <property type="match status" value="4"/>
</dbReference>
<feature type="domain" description="Peptidase C14 caspase" evidence="5">
    <location>
        <begin position="766"/>
        <end position="1026"/>
    </location>
</feature>
<keyword evidence="1 3" id="KW-0853">WD repeat</keyword>
<proteinExistence type="predicted"/>
<dbReference type="Pfam" id="PF00400">
    <property type="entry name" value="WD40"/>
    <property type="match status" value="5"/>
</dbReference>
<dbReference type="AlphaFoldDB" id="A0A1M6NT50"/>
<keyword evidence="7" id="KW-1185">Reference proteome</keyword>
<dbReference type="InterPro" id="IPR019775">
    <property type="entry name" value="WD40_repeat_CS"/>
</dbReference>
<dbReference type="InterPro" id="IPR036322">
    <property type="entry name" value="WD40_repeat_dom_sf"/>
</dbReference>
<dbReference type="CDD" id="cd00200">
    <property type="entry name" value="WD40"/>
    <property type="match status" value="1"/>
</dbReference>
<evidence type="ECO:0000256" key="2">
    <source>
        <dbReference type="ARBA" id="ARBA00022737"/>
    </source>
</evidence>
<feature type="repeat" description="WD" evidence="3">
    <location>
        <begin position="217"/>
        <end position="249"/>
    </location>
</feature>
<dbReference type="PROSITE" id="PS50294">
    <property type="entry name" value="WD_REPEATS_REGION"/>
    <property type="match status" value="4"/>
</dbReference>
<evidence type="ECO:0000256" key="1">
    <source>
        <dbReference type="ARBA" id="ARBA00022574"/>
    </source>
</evidence>
<evidence type="ECO:0000259" key="5">
    <source>
        <dbReference type="Pfam" id="PF00656"/>
    </source>
</evidence>
<sequence>MNMRRLFGLCGFFWIGICSLVAQAQEPGHELRFVLKPKGHKGLIQDLSITPDGTQIITCGRDKTVKIWDVNSYEQRGEILGHIGVEAHGSVYTARVSPNGRYIATAGYFGDSEDYKTLADIRVYDFQTQQIVHTFYGHNKSINNLRWSRDSRYLISASSDQKVGVWDVKNFELDKMLTGHGDAIWCADIFGDKIVSASQDNMLYLYDKRTDQILNTSYDHVGAIIRVAFDPTGQFIVSGADDMQVNVYDADLQFLSALYLDEVPSALSFDPSGKFVFVGFNNGSITVYRFDQGQLSQLTSYQPHQKAFVAGIAITADQRIFSAGGTESNIAVYQLHEGGVDSLTNIAGSTQKVWGAGLNGDMLAFSTGSQPGGYIAGLKDVDFSHGFNMVSREYGQMEKANNIFKATMGGVFTERTSIFKGRKYDYKVPVETLGGLRASKNGNSFFVKYLPDPSLDRIEPKGRFKDLQFGEIPVSITDHATKYALAFTPDSLLLVGGTGGYLRAYDLSGQVVTRLEGHEDAVFTVNLSTDSLWVISGSHDQSIRLWDAKKLGKQEKLEPTATCFFSKEGEWIVVTNQGYYMSSTRGGQYVGFHQNQGFRSEAKFYPFENFDLKYNRPDQVLQILGMGTDQLHNLLYKAYQKRVKKMGLKEEDMSGELNLPTVEISGASQTVSDKFYDLTLFAHDEKLMLDRINIYVNDIPIYGIHGLSVQNEKNRQQITKALSIELTEGRNKIQVSAMNVSGIESLKETVQIFYDGKSPKPDLHVVTIGVSNYKDSQYDLTYASKDATDIANLFFGHHQQYNQIHIHRFTDALAQREQILAVKDKLLQTKVEDEVILFMAGHGLLDDKLDYYFATQDIDFNNPAARGLKYEELEGLLDAIPARKKLMLIDACHSGEVDKEDTKLIASTVSSSNVSTRGFTKKPQPIGINNTFELMQELFADLRRGTGAMVISSASGVEFAYESPEWNNGVFTYALLEGLKSGKSDADGNGEVQVSEIKDYVFDRVTELTHGKQHPTSRRENLEFDFVVW</sequence>
<feature type="repeat" description="WD" evidence="3">
    <location>
        <begin position="515"/>
        <end position="547"/>
    </location>
</feature>
<dbReference type="SUPFAM" id="SSF52129">
    <property type="entry name" value="Caspase-like"/>
    <property type="match status" value="1"/>
</dbReference>
<dbReference type="InterPro" id="IPR018247">
    <property type="entry name" value="EF_Hand_1_Ca_BS"/>
</dbReference>
<evidence type="ECO:0000313" key="6">
    <source>
        <dbReference type="EMBL" id="SHJ98824.1"/>
    </source>
</evidence>
<gene>
    <name evidence="6" type="ORF">SAMN04488028_102394</name>
</gene>
<protein>
    <submittedName>
        <fullName evidence="6">WD40 repeat</fullName>
    </submittedName>
</protein>
<organism evidence="6 7">
    <name type="scientific">Reichenbachiella agariperforans</name>
    <dbReference type="NCBI Taxonomy" id="156994"/>
    <lineage>
        <taxon>Bacteria</taxon>
        <taxon>Pseudomonadati</taxon>
        <taxon>Bacteroidota</taxon>
        <taxon>Cytophagia</taxon>
        <taxon>Cytophagales</taxon>
        <taxon>Reichenbachiellaceae</taxon>
        <taxon>Reichenbachiella</taxon>
    </lineage>
</organism>
<feature type="repeat" description="WD" evidence="3">
    <location>
        <begin position="37"/>
        <end position="78"/>
    </location>
</feature>